<accession>A0A4Y9YIW4</accession>
<feature type="domain" description="FAD-binding" evidence="6">
    <location>
        <begin position="9"/>
        <end position="358"/>
    </location>
</feature>
<keyword evidence="3" id="KW-0285">Flavoprotein</keyword>
<keyword evidence="4" id="KW-0274">FAD</keyword>
<dbReference type="SUPFAM" id="SSF51905">
    <property type="entry name" value="FAD/NAD(P)-binding domain"/>
    <property type="match status" value="1"/>
</dbReference>
<comment type="similarity">
    <text evidence="2">Belongs to the PheA/TfdB FAD monooxygenase family.</text>
</comment>
<sequence length="557" mass="60754">MPTDSTPGVLITGAGPSGLALALTLLKNGIPVRIIDKQHDFPLEQRGSVLQPRTLEVFHYLGVLPDIHAVNRPLLPERQYKLPGGVEPFKTSHLLDPVDPTPDVPYPNPIILGQGYTQAILRSHLEKYGCVVETDTELGEFKQTSEDIVATLVKRQDGKEVAETAHFRWLVGADGGRSNVRKQLGLSFEGQALKEHTIIGELDLEGLDADHWHRWNDWQNPTIVTVILRPTEVKGQFFFITGGHVDYSELLADHEKLLKAIRDFIQRDDLIFGNIKYATEYRANARVVDKFGVGRVFVAGDAAHVHSPQGGQGLNTSVQDALNLGWKLALVEKGLAAPALLSTYSEERLPVVKRMIQETLGIYKVIMDSALNGADVNKARGAHLKQLGINYRWGSIVIDERQPVDKQQVVETLDVYGRGGGDTLRAGDRAPDAPGLVDVNQGGGPARLFDVFKPTDHTVLIFCSDASTTRPVLEALQGLPPKAVRSAVVYPQSASRSPPVAYADLVLHDGEGHAYKAYGCPTDSSTVVIVRPDGVVGGLVFGEDGVKKYFKSIFSSA</sequence>
<evidence type="ECO:0000256" key="3">
    <source>
        <dbReference type="ARBA" id="ARBA00022630"/>
    </source>
</evidence>
<dbReference type="PANTHER" id="PTHR43004">
    <property type="entry name" value="TRK SYSTEM POTASSIUM UPTAKE PROTEIN"/>
    <property type="match status" value="1"/>
</dbReference>
<name>A0A4Y9YIW4_9APHY</name>
<comment type="cofactor">
    <cofactor evidence="1">
        <name>FAD</name>
        <dbReference type="ChEBI" id="CHEBI:57692"/>
    </cofactor>
</comment>
<dbReference type="EMBL" id="SEKV01000232">
    <property type="protein sequence ID" value="TFY60899.1"/>
    <property type="molecule type" value="Genomic_DNA"/>
</dbReference>
<dbReference type="InterPro" id="IPR050641">
    <property type="entry name" value="RIFMO-like"/>
</dbReference>
<dbReference type="STRING" id="34475.A0A4Y9YIW4"/>
<dbReference type="AlphaFoldDB" id="A0A4Y9YIW4"/>
<dbReference type="InterPro" id="IPR038220">
    <property type="entry name" value="PHOX_C_sf"/>
</dbReference>
<dbReference type="Proteomes" id="UP000298390">
    <property type="component" value="Unassembled WGS sequence"/>
</dbReference>
<dbReference type="InterPro" id="IPR002938">
    <property type="entry name" value="FAD-bd"/>
</dbReference>
<dbReference type="GO" id="GO:0071949">
    <property type="term" value="F:FAD binding"/>
    <property type="evidence" value="ECO:0007669"/>
    <property type="project" value="InterPro"/>
</dbReference>
<dbReference type="InterPro" id="IPR036249">
    <property type="entry name" value="Thioredoxin-like_sf"/>
</dbReference>
<dbReference type="SUPFAM" id="SSF52833">
    <property type="entry name" value="Thioredoxin-like"/>
    <property type="match status" value="1"/>
</dbReference>
<dbReference type="GO" id="GO:0016709">
    <property type="term" value="F:oxidoreductase activity, acting on paired donors, with incorporation or reduction of molecular oxygen, NAD(P)H as one donor, and incorporation of one atom of oxygen"/>
    <property type="evidence" value="ECO:0007669"/>
    <property type="project" value="UniProtKB-ARBA"/>
</dbReference>
<evidence type="ECO:0000313" key="8">
    <source>
        <dbReference type="EMBL" id="TFY60899.1"/>
    </source>
</evidence>
<evidence type="ECO:0000256" key="2">
    <source>
        <dbReference type="ARBA" id="ARBA00007801"/>
    </source>
</evidence>
<dbReference type="Gene3D" id="3.30.70.2450">
    <property type="match status" value="1"/>
</dbReference>
<proteinExistence type="inferred from homology"/>
<protein>
    <submittedName>
        <fullName evidence="8">Uncharacterized protein</fullName>
    </submittedName>
</protein>
<evidence type="ECO:0000256" key="1">
    <source>
        <dbReference type="ARBA" id="ARBA00001974"/>
    </source>
</evidence>
<keyword evidence="5" id="KW-0560">Oxidoreductase</keyword>
<comment type="caution">
    <text evidence="8">The sequence shown here is derived from an EMBL/GenBank/DDBJ whole genome shotgun (WGS) entry which is preliminary data.</text>
</comment>
<evidence type="ECO:0000259" key="7">
    <source>
        <dbReference type="Pfam" id="PF07976"/>
    </source>
</evidence>
<dbReference type="Pfam" id="PF07976">
    <property type="entry name" value="Phe_hydrox_dim"/>
    <property type="match status" value="1"/>
</dbReference>
<dbReference type="Gene3D" id="3.40.30.20">
    <property type="match status" value="1"/>
</dbReference>
<evidence type="ECO:0000256" key="5">
    <source>
        <dbReference type="ARBA" id="ARBA00023002"/>
    </source>
</evidence>
<evidence type="ECO:0000313" key="9">
    <source>
        <dbReference type="Proteomes" id="UP000298390"/>
    </source>
</evidence>
<dbReference type="PRINTS" id="PR00420">
    <property type="entry name" value="RNGMNOXGNASE"/>
</dbReference>
<dbReference type="Gene3D" id="3.50.50.60">
    <property type="entry name" value="FAD/NAD(P)-binding domain"/>
    <property type="match status" value="1"/>
</dbReference>
<dbReference type="Pfam" id="PF01494">
    <property type="entry name" value="FAD_binding_3"/>
    <property type="match status" value="1"/>
</dbReference>
<gene>
    <name evidence="8" type="ORF">EVJ58_g4853</name>
</gene>
<dbReference type="InterPro" id="IPR036188">
    <property type="entry name" value="FAD/NAD-bd_sf"/>
</dbReference>
<feature type="domain" description="Phenol hydroxylase-like C-terminal dimerisation" evidence="7">
    <location>
        <begin position="502"/>
        <end position="555"/>
    </location>
</feature>
<reference evidence="8 9" key="1">
    <citation type="submission" date="2019-01" db="EMBL/GenBank/DDBJ databases">
        <title>Genome sequencing of the rare red list fungi Fomitopsis rosea.</title>
        <authorList>
            <person name="Buettner E."/>
            <person name="Kellner H."/>
        </authorList>
    </citation>
    <scope>NUCLEOTIDE SEQUENCE [LARGE SCALE GENOMIC DNA]</scope>
    <source>
        <strain evidence="8 9">DSM 105464</strain>
    </source>
</reference>
<dbReference type="InterPro" id="IPR012941">
    <property type="entry name" value="Phe_hydrox_C_dim_dom"/>
</dbReference>
<evidence type="ECO:0000256" key="4">
    <source>
        <dbReference type="ARBA" id="ARBA00022827"/>
    </source>
</evidence>
<evidence type="ECO:0000259" key="6">
    <source>
        <dbReference type="Pfam" id="PF01494"/>
    </source>
</evidence>
<dbReference type="PANTHER" id="PTHR43004:SF19">
    <property type="entry name" value="BINDING MONOOXYGENASE, PUTATIVE (JCVI)-RELATED"/>
    <property type="match status" value="1"/>
</dbReference>
<organism evidence="8 9">
    <name type="scientific">Rhodofomes roseus</name>
    <dbReference type="NCBI Taxonomy" id="34475"/>
    <lineage>
        <taxon>Eukaryota</taxon>
        <taxon>Fungi</taxon>
        <taxon>Dikarya</taxon>
        <taxon>Basidiomycota</taxon>
        <taxon>Agaricomycotina</taxon>
        <taxon>Agaricomycetes</taxon>
        <taxon>Polyporales</taxon>
        <taxon>Rhodofomes</taxon>
    </lineage>
</organism>